<evidence type="ECO:0000313" key="4">
    <source>
        <dbReference type="Proteomes" id="UP000317176"/>
    </source>
</evidence>
<evidence type="ECO:0000256" key="2">
    <source>
        <dbReference type="ARBA" id="ARBA00022649"/>
    </source>
</evidence>
<dbReference type="Gene3D" id="3.30.2310.20">
    <property type="entry name" value="RelE-like"/>
    <property type="match status" value="1"/>
</dbReference>
<dbReference type="Pfam" id="PF05016">
    <property type="entry name" value="ParE_toxin"/>
    <property type="match status" value="1"/>
</dbReference>
<dbReference type="PANTHER" id="PTHR33755">
    <property type="entry name" value="TOXIN PARE1-RELATED"/>
    <property type="match status" value="1"/>
</dbReference>
<dbReference type="Proteomes" id="UP000317176">
    <property type="component" value="Unassembled WGS sequence"/>
</dbReference>
<proteinExistence type="inferred from homology"/>
<keyword evidence="2" id="KW-1277">Toxin-antitoxin system</keyword>
<keyword evidence="4" id="KW-1185">Reference proteome</keyword>
<dbReference type="InterPro" id="IPR035093">
    <property type="entry name" value="RelE/ParE_toxin_dom_sf"/>
</dbReference>
<gene>
    <name evidence="3" type="ORF">IQ17_00712</name>
</gene>
<reference evidence="3 4" key="1">
    <citation type="journal article" date="2015" name="Stand. Genomic Sci.">
        <title>Genomic Encyclopedia of Bacterial and Archaeal Type Strains, Phase III: the genomes of soil and plant-associated and newly described type strains.</title>
        <authorList>
            <person name="Whitman W.B."/>
            <person name="Woyke T."/>
            <person name="Klenk H.P."/>
            <person name="Zhou Y."/>
            <person name="Lilburn T.G."/>
            <person name="Beck B.J."/>
            <person name="De Vos P."/>
            <person name="Vandamme P."/>
            <person name="Eisen J.A."/>
            <person name="Garrity G."/>
            <person name="Hugenholtz P."/>
            <person name="Kyrpides N.C."/>
        </authorList>
    </citation>
    <scope>NUCLEOTIDE SEQUENCE [LARGE SCALE GENOMIC DNA]</scope>
    <source>
        <strain evidence="3 4">CGMCC 1.10947</strain>
    </source>
</reference>
<dbReference type="AlphaFoldDB" id="A0A562LPU2"/>
<evidence type="ECO:0000313" key="3">
    <source>
        <dbReference type="EMBL" id="TWI09635.1"/>
    </source>
</evidence>
<dbReference type="InterPro" id="IPR051803">
    <property type="entry name" value="TA_system_RelE-like_toxin"/>
</dbReference>
<accession>A0A562LPU2</accession>
<evidence type="ECO:0000256" key="1">
    <source>
        <dbReference type="ARBA" id="ARBA00006226"/>
    </source>
</evidence>
<name>A0A562LPU2_9BRAD</name>
<protein>
    <submittedName>
        <fullName evidence="3">Plasmid stabilization system protein ParE</fullName>
    </submittedName>
</protein>
<organism evidence="3 4">
    <name type="scientific">Bradyrhizobium daqingense</name>
    <dbReference type="NCBI Taxonomy" id="993502"/>
    <lineage>
        <taxon>Bacteria</taxon>
        <taxon>Pseudomonadati</taxon>
        <taxon>Pseudomonadota</taxon>
        <taxon>Alphaproteobacteria</taxon>
        <taxon>Hyphomicrobiales</taxon>
        <taxon>Nitrobacteraceae</taxon>
        <taxon>Bradyrhizobium</taxon>
    </lineage>
</organism>
<dbReference type="InterPro" id="IPR007712">
    <property type="entry name" value="RelE/ParE_toxin"/>
</dbReference>
<dbReference type="EMBL" id="VLKL01000002">
    <property type="protein sequence ID" value="TWI09635.1"/>
    <property type="molecule type" value="Genomic_DNA"/>
</dbReference>
<comment type="similarity">
    <text evidence="1">Belongs to the RelE toxin family.</text>
</comment>
<dbReference type="PANTHER" id="PTHR33755:SF9">
    <property type="entry name" value="TOXIN PARE1"/>
    <property type="match status" value="1"/>
</dbReference>
<sequence>MRHGPSCPATSRFADIKLCSLSPNATVLPRTLRTTFSLPRVYALLNAAMAEYRLSERTRADLIDIYDFTESRFGKYQAEAYYAGLIRSFELLADFPLIGQQVDELAVGHRRFRFQSHLIFYTVQPDHVEIRAILHGAQHIRPQLFD</sequence>
<comment type="caution">
    <text evidence="3">The sequence shown here is derived from an EMBL/GenBank/DDBJ whole genome shotgun (WGS) entry which is preliminary data.</text>
</comment>